<gene>
    <name evidence="1" type="ORF">O6H91_17G053900</name>
</gene>
<name>A0ACC2B6V7_DIPCM</name>
<dbReference type="EMBL" id="CM055108">
    <property type="protein sequence ID" value="KAJ7525499.1"/>
    <property type="molecule type" value="Genomic_DNA"/>
</dbReference>
<keyword evidence="2" id="KW-1185">Reference proteome</keyword>
<reference evidence="2" key="1">
    <citation type="journal article" date="2024" name="Proc. Natl. Acad. Sci. U.S.A.">
        <title>Extraordinary preservation of gene collinearity over three hundred million years revealed in homosporous lycophytes.</title>
        <authorList>
            <person name="Li C."/>
            <person name="Wickell D."/>
            <person name="Kuo L.Y."/>
            <person name="Chen X."/>
            <person name="Nie B."/>
            <person name="Liao X."/>
            <person name="Peng D."/>
            <person name="Ji J."/>
            <person name="Jenkins J."/>
            <person name="Williams M."/>
            <person name="Shu S."/>
            <person name="Plott C."/>
            <person name="Barry K."/>
            <person name="Rajasekar S."/>
            <person name="Grimwood J."/>
            <person name="Han X."/>
            <person name="Sun S."/>
            <person name="Hou Z."/>
            <person name="He W."/>
            <person name="Dai G."/>
            <person name="Sun C."/>
            <person name="Schmutz J."/>
            <person name="Leebens-Mack J.H."/>
            <person name="Li F.W."/>
            <person name="Wang L."/>
        </authorList>
    </citation>
    <scope>NUCLEOTIDE SEQUENCE [LARGE SCALE GENOMIC DNA]</scope>
    <source>
        <strain evidence="2">cv. PW_Plant_1</strain>
    </source>
</reference>
<organism evidence="1 2">
    <name type="scientific">Diphasiastrum complanatum</name>
    <name type="common">Issler's clubmoss</name>
    <name type="synonym">Lycopodium complanatum</name>
    <dbReference type="NCBI Taxonomy" id="34168"/>
    <lineage>
        <taxon>Eukaryota</taxon>
        <taxon>Viridiplantae</taxon>
        <taxon>Streptophyta</taxon>
        <taxon>Embryophyta</taxon>
        <taxon>Tracheophyta</taxon>
        <taxon>Lycopodiopsida</taxon>
        <taxon>Lycopodiales</taxon>
        <taxon>Lycopodiaceae</taxon>
        <taxon>Lycopodioideae</taxon>
        <taxon>Diphasiastrum</taxon>
    </lineage>
</organism>
<comment type="caution">
    <text evidence="1">The sequence shown here is derived from an EMBL/GenBank/DDBJ whole genome shotgun (WGS) entry which is preliminary data.</text>
</comment>
<protein>
    <submittedName>
        <fullName evidence="1">Uncharacterized protein</fullName>
    </submittedName>
</protein>
<dbReference type="Proteomes" id="UP001162992">
    <property type="component" value="Chromosome 17"/>
</dbReference>
<accession>A0ACC2B6V7</accession>
<evidence type="ECO:0000313" key="1">
    <source>
        <dbReference type="EMBL" id="KAJ7525499.1"/>
    </source>
</evidence>
<proteinExistence type="predicted"/>
<sequence length="1046" mass="119006">MFFPGDAASRRKVALGGRSSKEQDRQKLLEQTRLEREQRQRRRLCNHSAIVIQKFFRGRRAVAAERLALRHKFCATFGELGQKADKSVFKIQCSYLPQLLYFFSLNNSNDFWCLVGACNLLLRSLSETDNAVSLFTDGEYTAERAIIEHRVKRLARLCLLAINQHRDTFESKFVVPASLLRTGNGTEVLLDTIFLLTRDNLLWSRATLDYLLHKDLLFILRGLLLTLKAADATTLPREMPRLENILFSLALRDVQRPLDRKDPQSKFAFSAQILSIPLLWQRSPTFKQVAVSQGLWAQFIHMIAENYSEFLNTLPPASAPSFPSKICLLGNILEASGSALSQSDVTVQLVTDFANVARYLMEELPPYYFKSAENVTDDTEDGMEIDESALSMVPEPVLEQQLRYASHPDFLRNLVRVTFSQGNLLRNVQNASNSEPPSETEVAVISATCAFLYASFVVLPRSVVLTNLAYSAQLVPQLWHYIRRCHLSGRWPAMAVVWRTGPDGSTGAELLGALLPLAAFCPVYSYMLTTTDNEEFYEQQRPLKLDDAVQLVLILKEAIWQLRWILAPKLSAVGTTMQNMDTQVKHMSSQGVRQFVSDASSRLLAELHDRNSRRQFTSPETFHAREAIDESFFSQAEGENSRARELLRQAPYLIPFSSRVRVYTSQVSSARQSNSSPHPFSRSRITIRRDRIVEDAFAQLNALQEEFLRGTIRVSFVNELGVEEAGVDGGGIFKDFMENITKAAFDIQYGLFKETADHLLYPNPASHMVHDDHLSYFEFLGKVLGKAMFEGILVDIPFAPFFLSKLRKKHNYLHDLPSLDPELYRSLLFIKHYEGDISELGLYFVINDNEYGEQIEVELLPGGKDMPVNNTNVIRYIHLVANYRLNSQIRQQSSYFLHGFQQLIKPEWIDMFNEHELQVLISGSHEGMDVNDLRTNVHYAGGYHEHHPVIEMFWEVLKTLDSNLQQKFLKFVTGCSRGPLLGFKYLEPQFCIQRAAPEDAPDEALDRLPTSATCMNLLKLPPYKSKEAIREKLLYSITAGAGFDLS</sequence>
<evidence type="ECO:0000313" key="2">
    <source>
        <dbReference type="Proteomes" id="UP001162992"/>
    </source>
</evidence>